<sequence length="61" mass="6374">MVGKDMGSTTQHPKACGKRAKHSAVQGAYMTHRWAEVPGISGGEYRGGVMTSLLSLGSCGH</sequence>
<evidence type="ECO:0000313" key="3">
    <source>
        <dbReference type="Proteomes" id="UP000324222"/>
    </source>
</evidence>
<dbReference type="AlphaFoldDB" id="A0A5B7IWY1"/>
<dbReference type="EMBL" id="VSRR010083181">
    <property type="protein sequence ID" value="MPC90091.1"/>
    <property type="molecule type" value="Genomic_DNA"/>
</dbReference>
<evidence type="ECO:0000256" key="1">
    <source>
        <dbReference type="SAM" id="MobiDB-lite"/>
    </source>
</evidence>
<protein>
    <submittedName>
        <fullName evidence="2">Uncharacterized protein</fullName>
    </submittedName>
</protein>
<name>A0A5B7IWY1_PORTR</name>
<reference evidence="2 3" key="1">
    <citation type="submission" date="2019-05" db="EMBL/GenBank/DDBJ databases">
        <title>Another draft genome of Portunus trituberculatus and its Hox gene families provides insights of decapod evolution.</title>
        <authorList>
            <person name="Jeong J.-H."/>
            <person name="Song I."/>
            <person name="Kim S."/>
            <person name="Choi T."/>
            <person name="Kim D."/>
            <person name="Ryu S."/>
            <person name="Kim W."/>
        </authorList>
    </citation>
    <scope>NUCLEOTIDE SEQUENCE [LARGE SCALE GENOMIC DNA]</scope>
    <source>
        <tissue evidence="2">Muscle</tissue>
    </source>
</reference>
<keyword evidence="3" id="KW-1185">Reference proteome</keyword>
<dbReference type="Proteomes" id="UP000324222">
    <property type="component" value="Unassembled WGS sequence"/>
</dbReference>
<organism evidence="2 3">
    <name type="scientific">Portunus trituberculatus</name>
    <name type="common">Swimming crab</name>
    <name type="synonym">Neptunus trituberculatus</name>
    <dbReference type="NCBI Taxonomy" id="210409"/>
    <lineage>
        <taxon>Eukaryota</taxon>
        <taxon>Metazoa</taxon>
        <taxon>Ecdysozoa</taxon>
        <taxon>Arthropoda</taxon>
        <taxon>Crustacea</taxon>
        <taxon>Multicrustacea</taxon>
        <taxon>Malacostraca</taxon>
        <taxon>Eumalacostraca</taxon>
        <taxon>Eucarida</taxon>
        <taxon>Decapoda</taxon>
        <taxon>Pleocyemata</taxon>
        <taxon>Brachyura</taxon>
        <taxon>Eubrachyura</taxon>
        <taxon>Portunoidea</taxon>
        <taxon>Portunidae</taxon>
        <taxon>Portuninae</taxon>
        <taxon>Portunus</taxon>
    </lineage>
</organism>
<comment type="caution">
    <text evidence="2">The sequence shown here is derived from an EMBL/GenBank/DDBJ whole genome shotgun (WGS) entry which is preliminary data.</text>
</comment>
<evidence type="ECO:0000313" key="2">
    <source>
        <dbReference type="EMBL" id="MPC90091.1"/>
    </source>
</evidence>
<proteinExistence type="predicted"/>
<gene>
    <name evidence="2" type="ORF">E2C01_085058</name>
</gene>
<accession>A0A5B7IWY1</accession>
<feature type="region of interest" description="Disordered" evidence="1">
    <location>
        <begin position="1"/>
        <end position="20"/>
    </location>
</feature>